<keyword evidence="4" id="KW-1185">Reference proteome</keyword>
<feature type="transmembrane region" description="Helical" evidence="1">
    <location>
        <begin position="194"/>
        <end position="213"/>
    </location>
</feature>
<keyword evidence="1" id="KW-0812">Transmembrane</keyword>
<gene>
    <name evidence="3" type="ORF">C8R41DRAFT_769240</name>
</gene>
<feature type="domain" description="DUF6533" evidence="2">
    <location>
        <begin position="42"/>
        <end position="80"/>
    </location>
</feature>
<evidence type="ECO:0000256" key="1">
    <source>
        <dbReference type="SAM" id="Phobius"/>
    </source>
</evidence>
<proteinExistence type="predicted"/>
<feature type="transmembrane region" description="Helical" evidence="1">
    <location>
        <begin position="66"/>
        <end position="84"/>
    </location>
</feature>
<evidence type="ECO:0000313" key="4">
    <source>
        <dbReference type="Proteomes" id="UP001150217"/>
    </source>
</evidence>
<organism evidence="3 4">
    <name type="scientific">Lentinula lateritia</name>
    <dbReference type="NCBI Taxonomy" id="40482"/>
    <lineage>
        <taxon>Eukaryota</taxon>
        <taxon>Fungi</taxon>
        <taxon>Dikarya</taxon>
        <taxon>Basidiomycota</taxon>
        <taxon>Agaricomycotina</taxon>
        <taxon>Agaricomycetes</taxon>
        <taxon>Agaricomycetidae</taxon>
        <taxon>Agaricales</taxon>
        <taxon>Marasmiineae</taxon>
        <taxon>Omphalotaceae</taxon>
        <taxon>Lentinula</taxon>
    </lineage>
</organism>
<sequence>MFSDYDWAIIRIATNWALAAAFSNIYLTWRSVALIDQILFKALWTVDYVETLPTEIHSIWKQNKTGTSILFLINRYIFILYIIFKGVECFPGHGTNKQCLTIHVISQLCQSVAMLTTNVLLAFRVYAIFNKNKGILGIAFGFILSRFFLDILDIPLSFGASATGTPFHSFSRCGIEVTKANEFDQDFIFSRIQVALPFHALGYDIFIFVLTAVKTIHQAMAMHRLGQSSITKLIILDGKYCMFL</sequence>
<feature type="transmembrane region" description="Helical" evidence="1">
    <location>
        <begin position="104"/>
        <end position="123"/>
    </location>
</feature>
<protein>
    <recommendedName>
        <fullName evidence="2">DUF6533 domain-containing protein</fullName>
    </recommendedName>
</protein>
<evidence type="ECO:0000259" key="2">
    <source>
        <dbReference type="Pfam" id="PF20151"/>
    </source>
</evidence>
<dbReference type="EMBL" id="JANVFT010000052">
    <property type="protein sequence ID" value="KAJ4484614.1"/>
    <property type="molecule type" value="Genomic_DNA"/>
</dbReference>
<accession>A0ABQ8VG86</accession>
<dbReference type="Proteomes" id="UP001150217">
    <property type="component" value="Unassembled WGS sequence"/>
</dbReference>
<reference evidence="3" key="1">
    <citation type="submission" date="2022-08" db="EMBL/GenBank/DDBJ databases">
        <title>A Global Phylogenomic Analysis of the Shiitake Genus Lentinula.</title>
        <authorList>
            <consortium name="DOE Joint Genome Institute"/>
            <person name="Sierra-Patev S."/>
            <person name="Min B."/>
            <person name="Naranjo-Ortiz M."/>
            <person name="Looney B."/>
            <person name="Konkel Z."/>
            <person name="Slot J.C."/>
            <person name="Sakamoto Y."/>
            <person name="Steenwyk J.L."/>
            <person name="Rokas A."/>
            <person name="Carro J."/>
            <person name="Camarero S."/>
            <person name="Ferreira P."/>
            <person name="Molpeceres G."/>
            <person name="Ruiz-Duenas F.J."/>
            <person name="Serrano A."/>
            <person name="Henrissat B."/>
            <person name="Drula E."/>
            <person name="Hughes K.W."/>
            <person name="Mata J.L."/>
            <person name="Ishikawa N.K."/>
            <person name="Vargas-Isla R."/>
            <person name="Ushijima S."/>
            <person name="Smith C.A."/>
            <person name="Ahrendt S."/>
            <person name="Andreopoulos W."/>
            <person name="He G."/>
            <person name="Labutti K."/>
            <person name="Lipzen A."/>
            <person name="Ng V."/>
            <person name="Riley R."/>
            <person name="Sandor L."/>
            <person name="Barry K."/>
            <person name="Martinez A.T."/>
            <person name="Xiao Y."/>
            <person name="Gibbons J.G."/>
            <person name="Terashima K."/>
            <person name="Grigoriev I.V."/>
            <person name="Hibbett D.S."/>
        </authorList>
    </citation>
    <scope>NUCLEOTIDE SEQUENCE</scope>
    <source>
        <strain evidence="3">RHP3577 ss4</strain>
    </source>
</reference>
<evidence type="ECO:0000313" key="3">
    <source>
        <dbReference type="EMBL" id="KAJ4484614.1"/>
    </source>
</evidence>
<keyword evidence="1" id="KW-0472">Membrane</keyword>
<feature type="transmembrane region" description="Helical" evidence="1">
    <location>
        <begin position="135"/>
        <end position="158"/>
    </location>
</feature>
<name>A0ABQ8VG86_9AGAR</name>
<comment type="caution">
    <text evidence="3">The sequence shown here is derived from an EMBL/GenBank/DDBJ whole genome shotgun (WGS) entry which is preliminary data.</text>
</comment>
<keyword evidence="1" id="KW-1133">Transmembrane helix</keyword>
<dbReference type="InterPro" id="IPR045340">
    <property type="entry name" value="DUF6533"/>
</dbReference>
<dbReference type="Pfam" id="PF20151">
    <property type="entry name" value="DUF6533"/>
    <property type="match status" value="1"/>
</dbReference>